<name>A0A846QTN2_9FLAO</name>
<organism evidence="5 6">
    <name type="scientific">Saonia flava</name>
    <dbReference type="NCBI Taxonomy" id="523696"/>
    <lineage>
        <taxon>Bacteria</taxon>
        <taxon>Pseudomonadati</taxon>
        <taxon>Bacteroidota</taxon>
        <taxon>Flavobacteriia</taxon>
        <taxon>Flavobacteriales</taxon>
        <taxon>Flavobacteriaceae</taxon>
        <taxon>Saonia</taxon>
    </lineage>
</organism>
<dbReference type="Gene3D" id="1.10.10.60">
    <property type="entry name" value="Homeodomain-like"/>
    <property type="match status" value="1"/>
</dbReference>
<dbReference type="PANTHER" id="PTHR43280">
    <property type="entry name" value="ARAC-FAMILY TRANSCRIPTIONAL REGULATOR"/>
    <property type="match status" value="1"/>
</dbReference>
<dbReference type="Pfam" id="PF14026">
    <property type="entry name" value="SCO4226-like"/>
    <property type="match status" value="1"/>
</dbReference>
<dbReference type="InterPro" id="IPR018062">
    <property type="entry name" value="HTH_AraC-typ_CS"/>
</dbReference>
<dbReference type="EMBL" id="JAATJJ010000002">
    <property type="protein sequence ID" value="NJB72326.1"/>
    <property type="molecule type" value="Genomic_DNA"/>
</dbReference>
<dbReference type="Gene3D" id="3.30.70.1230">
    <property type="entry name" value="Nucleotide cyclase"/>
    <property type="match status" value="1"/>
</dbReference>
<sequence>MPIYMDFHDLPVGVSAKDIAEMHQADLKIEHKYNCRGLTYWCDERRQTAFCLIEAPNKGAIKELHEKSHGAVPQRIIEVNDTLVESFLGRIEDPENAQNTELNIVTDSAFRILMVIHLKKKVLRTENIETLHAALRGYKKSVINIISKHKGRIVKQESNSFLMSFTSATNAVESAIKIQELHNCVITPDLEFKVGISAGNPVTNRDSIFEDTVKKAEYLTYVTNGNIILTPEVKDLYESENQNDPINIKGTKPLSSTEMEFIIRLFEYTESVWTNSNISATNYNENLGLSKSKLYRTIMPIIGKSPNSFIKEFRLNKALEFLDKQVSNISEIAYQTGFSSPAYFSKCFKEVYGILPSQYNRLQLE</sequence>
<evidence type="ECO:0000313" key="5">
    <source>
        <dbReference type="EMBL" id="NJB72326.1"/>
    </source>
</evidence>
<evidence type="ECO:0000256" key="1">
    <source>
        <dbReference type="ARBA" id="ARBA00023015"/>
    </source>
</evidence>
<evidence type="ECO:0000313" key="6">
    <source>
        <dbReference type="Proteomes" id="UP000590442"/>
    </source>
</evidence>
<evidence type="ECO:0000256" key="3">
    <source>
        <dbReference type="ARBA" id="ARBA00023163"/>
    </source>
</evidence>
<protein>
    <submittedName>
        <fullName evidence="5">AraC-like DNA-binding protein</fullName>
    </submittedName>
</protein>
<dbReference type="GO" id="GO:0043565">
    <property type="term" value="F:sequence-specific DNA binding"/>
    <property type="evidence" value="ECO:0007669"/>
    <property type="project" value="InterPro"/>
</dbReference>
<dbReference type="RefSeq" id="WP_167965241.1">
    <property type="nucleotide sequence ID" value="NZ_JAATJJ010000002.1"/>
</dbReference>
<dbReference type="PRINTS" id="PR00032">
    <property type="entry name" value="HTHARAC"/>
</dbReference>
<dbReference type="SMART" id="SM00342">
    <property type="entry name" value="HTH_ARAC"/>
    <property type="match status" value="1"/>
</dbReference>
<dbReference type="Pfam" id="PF12833">
    <property type="entry name" value="HTH_18"/>
    <property type="match status" value="1"/>
</dbReference>
<dbReference type="GO" id="GO:0003700">
    <property type="term" value="F:DNA-binding transcription factor activity"/>
    <property type="evidence" value="ECO:0007669"/>
    <property type="project" value="InterPro"/>
</dbReference>
<dbReference type="SUPFAM" id="SSF46689">
    <property type="entry name" value="Homeodomain-like"/>
    <property type="match status" value="1"/>
</dbReference>
<keyword evidence="6" id="KW-1185">Reference proteome</keyword>
<dbReference type="InterPro" id="IPR042557">
    <property type="entry name" value="SCO4226"/>
</dbReference>
<dbReference type="Proteomes" id="UP000590442">
    <property type="component" value="Unassembled WGS sequence"/>
</dbReference>
<dbReference type="InterPro" id="IPR018060">
    <property type="entry name" value="HTH_AraC"/>
</dbReference>
<keyword evidence="2 5" id="KW-0238">DNA-binding</keyword>
<dbReference type="AlphaFoldDB" id="A0A846QTN2"/>
<dbReference type="Gene3D" id="3.30.70.3090">
    <property type="entry name" value="ORF SCO4226, nickel-binding ferredoxin-like monomer"/>
    <property type="match status" value="1"/>
</dbReference>
<keyword evidence="1" id="KW-0805">Transcription regulation</keyword>
<dbReference type="PANTHER" id="PTHR43280:SF2">
    <property type="entry name" value="HTH-TYPE TRANSCRIPTIONAL REGULATOR EXSA"/>
    <property type="match status" value="1"/>
</dbReference>
<dbReference type="InterPro" id="IPR029787">
    <property type="entry name" value="Nucleotide_cyclase"/>
</dbReference>
<dbReference type="InterPro" id="IPR009057">
    <property type="entry name" value="Homeodomain-like_sf"/>
</dbReference>
<comment type="caution">
    <text evidence="5">The sequence shown here is derived from an EMBL/GenBank/DDBJ whole genome shotgun (WGS) entry which is preliminary data.</text>
</comment>
<dbReference type="InterPro" id="IPR025336">
    <property type="entry name" value="SCO4226-like"/>
</dbReference>
<accession>A0A846QTN2</accession>
<keyword evidence="3" id="KW-0804">Transcription</keyword>
<reference evidence="5 6" key="1">
    <citation type="submission" date="2020-03" db="EMBL/GenBank/DDBJ databases">
        <title>Genomic Encyclopedia of Type Strains, Phase IV (KMG-IV): sequencing the most valuable type-strain genomes for metagenomic binning, comparative biology and taxonomic classification.</title>
        <authorList>
            <person name="Goeker M."/>
        </authorList>
    </citation>
    <scope>NUCLEOTIDE SEQUENCE [LARGE SCALE GENOMIC DNA]</scope>
    <source>
        <strain evidence="5 6">DSM 29762</strain>
    </source>
</reference>
<evidence type="ECO:0000259" key="4">
    <source>
        <dbReference type="PROSITE" id="PS01124"/>
    </source>
</evidence>
<gene>
    <name evidence="5" type="ORF">GGR42_002817</name>
</gene>
<dbReference type="PROSITE" id="PS00041">
    <property type="entry name" value="HTH_ARAC_FAMILY_1"/>
    <property type="match status" value="1"/>
</dbReference>
<proteinExistence type="predicted"/>
<dbReference type="SUPFAM" id="SSF55073">
    <property type="entry name" value="Nucleotide cyclase"/>
    <property type="match status" value="1"/>
</dbReference>
<dbReference type="InterPro" id="IPR020449">
    <property type="entry name" value="Tscrpt_reg_AraC-type_HTH"/>
</dbReference>
<dbReference type="PROSITE" id="PS01124">
    <property type="entry name" value="HTH_ARAC_FAMILY_2"/>
    <property type="match status" value="1"/>
</dbReference>
<evidence type="ECO:0000256" key="2">
    <source>
        <dbReference type="ARBA" id="ARBA00023125"/>
    </source>
</evidence>
<feature type="domain" description="HTH araC/xylS-type" evidence="4">
    <location>
        <begin position="263"/>
        <end position="362"/>
    </location>
</feature>